<evidence type="ECO:0000313" key="2">
    <source>
        <dbReference type="EMBL" id="KLU89568.1"/>
    </source>
</evidence>
<accession>A0A0C4E7M4</accession>
<reference evidence="2" key="3">
    <citation type="submission" date="2011-03" db="EMBL/GenBank/DDBJ databases">
        <title>Annotation of Magnaporthe poae ATCC 64411.</title>
        <authorList>
            <person name="Ma L.-J."/>
            <person name="Dead R."/>
            <person name="Young S.K."/>
            <person name="Zeng Q."/>
            <person name="Gargeya S."/>
            <person name="Fitzgerald M."/>
            <person name="Haas B."/>
            <person name="Abouelleil A."/>
            <person name="Alvarado L."/>
            <person name="Arachchi H.M."/>
            <person name="Berlin A."/>
            <person name="Brown A."/>
            <person name="Chapman S.B."/>
            <person name="Chen Z."/>
            <person name="Dunbar C."/>
            <person name="Freedman E."/>
            <person name="Gearin G."/>
            <person name="Gellesch M."/>
            <person name="Goldberg J."/>
            <person name="Griggs A."/>
            <person name="Gujja S."/>
            <person name="Heiman D."/>
            <person name="Howarth C."/>
            <person name="Larson L."/>
            <person name="Lui A."/>
            <person name="MacDonald P.J.P."/>
            <person name="Mehta T."/>
            <person name="Montmayeur A."/>
            <person name="Murphy C."/>
            <person name="Neiman D."/>
            <person name="Pearson M."/>
            <person name="Priest M."/>
            <person name="Roberts A."/>
            <person name="Saif S."/>
            <person name="Shea T."/>
            <person name="Shenoy N."/>
            <person name="Sisk P."/>
            <person name="Stolte C."/>
            <person name="Sykes S."/>
            <person name="Yandava C."/>
            <person name="Wortman J."/>
            <person name="Nusbaum C."/>
            <person name="Birren B."/>
        </authorList>
    </citation>
    <scope>NUCLEOTIDE SEQUENCE</scope>
    <source>
        <strain evidence="2">ATCC 64411</strain>
    </source>
</reference>
<feature type="region of interest" description="Disordered" evidence="1">
    <location>
        <begin position="45"/>
        <end position="81"/>
    </location>
</feature>
<feature type="compositionally biased region" description="Low complexity" evidence="1">
    <location>
        <begin position="45"/>
        <end position="62"/>
    </location>
</feature>
<evidence type="ECO:0000313" key="4">
    <source>
        <dbReference type="Proteomes" id="UP000011715"/>
    </source>
</evidence>
<dbReference type="Proteomes" id="UP000011715">
    <property type="component" value="Unassembled WGS sequence"/>
</dbReference>
<dbReference type="EMBL" id="ADBL01002063">
    <property type="status" value="NOT_ANNOTATED_CDS"/>
    <property type="molecule type" value="Genomic_DNA"/>
</dbReference>
<reference evidence="3" key="4">
    <citation type="journal article" date="2015" name="G3 (Bethesda)">
        <title>Genome sequences of three phytopathogenic species of the Magnaporthaceae family of fungi.</title>
        <authorList>
            <person name="Okagaki L.H."/>
            <person name="Nunes C.C."/>
            <person name="Sailsbery J."/>
            <person name="Clay B."/>
            <person name="Brown D."/>
            <person name="John T."/>
            <person name="Oh Y."/>
            <person name="Young N."/>
            <person name="Fitzgerald M."/>
            <person name="Haas B.J."/>
            <person name="Zeng Q."/>
            <person name="Young S."/>
            <person name="Adiconis X."/>
            <person name="Fan L."/>
            <person name="Levin J.Z."/>
            <person name="Mitchell T.K."/>
            <person name="Okubara P.A."/>
            <person name="Farman M.L."/>
            <person name="Kohn L.M."/>
            <person name="Birren B."/>
            <person name="Ma L.-J."/>
            <person name="Dean R.A."/>
        </authorList>
    </citation>
    <scope>NUCLEOTIDE SEQUENCE</scope>
    <source>
        <strain evidence="3">ATCC 64411 / 73-15</strain>
    </source>
</reference>
<reference evidence="2" key="1">
    <citation type="submission" date="2010-05" db="EMBL/GenBank/DDBJ databases">
        <title>The Genome Sequence of Magnaporthe poae strain ATCC 64411.</title>
        <authorList>
            <consortium name="The Broad Institute Genome Sequencing Platform"/>
            <consortium name="Broad Institute Genome Sequencing Center for Infectious Disease"/>
            <person name="Ma L.-J."/>
            <person name="Dead R."/>
            <person name="Young S."/>
            <person name="Zeng Q."/>
            <person name="Koehrsen M."/>
            <person name="Alvarado L."/>
            <person name="Berlin A."/>
            <person name="Chapman S.B."/>
            <person name="Chen Z."/>
            <person name="Freedman E."/>
            <person name="Gellesch M."/>
            <person name="Goldberg J."/>
            <person name="Griggs A."/>
            <person name="Gujja S."/>
            <person name="Heilman E.R."/>
            <person name="Heiman D."/>
            <person name="Hepburn T."/>
            <person name="Howarth C."/>
            <person name="Jen D."/>
            <person name="Larson L."/>
            <person name="Mehta T."/>
            <person name="Neiman D."/>
            <person name="Pearson M."/>
            <person name="Roberts A."/>
            <person name="Saif S."/>
            <person name="Shea T."/>
            <person name="Shenoy N."/>
            <person name="Sisk P."/>
            <person name="Stolte C."/>
            <person name="Sykes S."/>
            <person name="Walk T."/>
            <person name="White J."/>
            <person name="Yandava C."/>
            <person name="Haas B."/>
            <person name="Nusbaum C."/>
            <person name="Birren B."/>
        </authorList>
    </citation>
    <scope>NUCLEOTIDE SEQUENCE</scope>
    <source>
        <strain evidence="2">ATCC 64411</strain>
    </source>
</reference>
<dbReference type="VEuPathDB" id="FungiDB:MAPG_08539"/>
<organism evidence="3 4">
    <name type="scientific">Magnaporthiopsis poae (strain ATCC 64411 / 73-15)</name>
    <name type="common">Kentucky bluegrass fungus</name>
    <name type="synonym">Magnaporthe poae</name>
    <dbReference type="NCBI Taxonomy" id="644358"/>
    <lineage>
        <taxon>Eukaryota</taxon>
        <taxon>Fungi</taxon>
        <taxon>Dikarya</taxon>
        <taxon>Ascomycota</taxon>
        <taxon>Pezizomycotina</taxon>
        <taxon>Sordariomycetes</taxon>
        <taxon>Sordariomycetidae</taxon>
        <taxon>Magnaporthales</taxon>
        <taxon>Magnaporthaceae</taxon>
        <taxon>Magnaporthiopsis</taxon>
    </lineage>
</organism>
<dbReference type="AlphaFoldDB" id="A0A0C4E7M4"/>
<name>A0A0C4E7M4_MAGP6</name>
<protein>
    <submittedName>
        <fullName evidence="2 3">Uncharacterized protein</fullName>
    </submittedName>
</protein>
<gene>
    <name evidence="2" type="ORF">MAPG_08539</name>
</gene>
<reference evidence="3" key="5">
    <citation type="submission" date="2015-06" db="UniProtKB">
        <authorList>
            <consortium name="EnsemblFungi"/>
        </authorList>
    </citation>
    <scope>IDENTIFICATION</scope>
    <source>
        <strain evidence="3">ATCC 64411</strain>
    </source>
</reference>
<reference evidence="4" key="2">
    <citation type="submission" date="2010-05" db="EMBL/GenBank/DDBJ databases">
        <title>The genome sequence of Magnaporthe poae strain ATCC 64411.</title>
        <authorList>
            <person name="Ma L.-J."/>
            <person name="Dead R."/>
            <person name="Young S."/>
            <person name="Zeng Q."/>
            <person name="Koehrsen M."/>
            <person name="Alvarado L."/>
            <person name="Berlin A."/>
            <person name="Chapman S.B."/>
            <person name="Chen Z."/>
            <person name="Freedman E."/>
            <person name="Gellesch M."/>
            <person name="Goldberg J."/>
            <person name="Griggs A."/>
            <person name="Gujja S."/>
            <person name="Heilman E.R."/>
            <person name="Heiman D."/>
            <person name="Hepburn T."/>
            <person name="Howarth C."/>
            <person name="Jen D."/>
            <person name="Larson L."/>
            <person name="Mehta T."/>
            <person name="Neiman D."/>
            <person name="Pearson M."/>
            <person name="Roberts A."/>
            <person name="Saif S."/>
            <person name="Shea T."/>
            <person name="Shenoy N."/>
            <person name="Sisk P."/>
            <person name="Stolte C."/>
            <person name="Sykes S."/>
            <person name="Walk T."/>
            <person name="White J."/>
            <person name="Yandava C."/>
            <person name="Haas B."/>
            <person name="Nusbaum C."/>
            <person name="Birren B."/>
        </authorList>
    </citation>
    <scope>NUCLEOTIDE SEQUENCE [LARGE SCALE GENOMIC DNA]</scope>
    <source>
        <strain evidence="4">ATCC 64411 / 73-15</strain>
    </source>
</reference>
<sequence length="81" mass="8932">MSPRALPKLVRHSLAHLASEEAPERAFLFVMHMVIAVTDGLQSQSQSQLQSQLQSQSQSQSQTTANERPYGEESSASVVFM</sequence>
<evidence type="ECO:0000313" key="3">
    <source>
        <dbReference type="EnsemblFungi" id="MAPG_08539T0"/>
    </source>
</evidence>
<keyword evidence="4" id="KW-1185">Reference proteome</keyword>
<evidence type="ECO:0000256" key="1">
    <source>
        <dbReference type="SAM" id="MobiDB-lite"/>
    </source>
</evidence>
<dbReference type="EMBL" id="GL876973">
    <property type="protein sequence ID" value="KLU89568.1"/>
    <property type="molecule type" value="Genomic_DNA"/>
</dbReference>
<proteinExistence type="predicted"/>
<dbReference type="EnsemblFungi" id="MAPG_08539T0">
    <property type="protein sequence ID" value="MAPG_08539T0"/>
    <property type="gene ID" value="MAPG_08539"/>
</dbReference>